<evidence type="ECO:0000256" key="6">
    <source>
        <dbReference type="ARBA" id="ARBA00022984"/>
    </source>
</evidence>
<dbReference type="GO" id="GO:0005886">
    <property type="term" value="C:plasma membrane"/>
    <property type="evidence" value="ECO:0007669"/>
    <property type="project" value="UniProtKB-SubCell"/>
</dbReference>
<protein>
    <recommendedName>
        <fullName evidence="10">UDP-N-acetylglucosamine--N-acetylmuramyl-(pentapeptide) pyrophosphoryl-undecaprenol N-acetylglucosamine transferase</fullName>
        <ecNumber evidence="10">2.4.1.227</ecNumber>
    </recommendedName>
    <alternativeName>
        <fullName evidence="10">Undecaprenyl-PP-MurNAc-pentapeptide-UDPGlcNAc GlcNAc transferase</fullName>
    </alternativeName>
</protein>
<keyword evidence="9 10" id="KW-0961">Cell wall biogenesis/degradation</keyword>
<keyword evidence="3 10" id="KW-0328">Glycosyltransferase</keyword>
<dbReference type="InterPro" id="IPR007235">
    <property type="entry name" value="Glyco_trans_28_C"/>
</dbReference>
<keyword evidence="8 10" id="KW-0131">Cell cycle</keyword>
<feature type="binding site" evidence="10">
    <location>
        <begin position="13"/>
        <end position="15"/>
    </location>
    <ligand>
        <name>UDP-N-acetyl-alpha-D-glucosamine</name>
        <dbReference type="ChEBI" id="CHEBI:57705"/>
    </ligand>
</feature>
<organism evidence="13 14">
    <name type="scientific">Rheinheimera lutimaris</name>
    <dbReference type="NCBI Taxonomy" id="2740584"/>
    <lineage>
        <taxon>Bacteria</taxon>
        <taxon>Pseudomonadati</taxon>
        <taxon>Pseudomonadota</taxon>
        <taxon>Gammaproteobacteria</taxon>
        <taxon>Chromatiales</taxon>
        <taxon>Chromatiaceae</taxon>
        <taxon>Rheinheimera</taxon>
    </lineage>
</organism>
<dbReference type="Gene3D" id="3.40.50.2000">
    <property type="entry name" value="Glycogen Phosphorylase B"/>
    <property type="match status" value="2"/>
</dbReference>
<dbReference type="GO" id="GO:0005975">
    <property type="term" value="P:carbohydrate metabolic process"/>
    <property type="evidence" value="ECO:0007669"/>
    <property type="project" value="InterPro"/>
</dbReference>
<feature type="binding site" evidence="10">
    <location>
        <position position="245"/>
    </location>
    <ligand>
        <name>UDP-N-acetyl-alpha-D-glucosamine</name>
        <dbReference type="ChEBI" id="CHEBI:57705"/>
    </ligand>
</feature>
<feature type="binding site" evidence="10">
    <location>
        <position position="188"/>
    </location>
    <ligand>
        <name>UDP-N-acetyl-alpha-D-glucosamine</name>
        <dbReference type="ChEBI" id="CHEBI:57705"/>
    </ligand>
</feature>
<evidence type="ECO:0000256" key="8">
    <source>
        <dbReference type="ARBA" id="ARBA00023306"/>
    </source>
</evidence>
<comment type="catalytic activity">
    <reaction evidence="10">
        <text>di-trans,octa-cis-undecaprenyl diphospho-N-acetyl-alpha-D-muramoyl-L-alanyl-D-glutamyl-meso-2,6-diaminopimeloyl-D-alanyl-D-alanine + UDP-N-acetyl-alpha-D-glucosamine = di-trans,octa-cis-undecaprenyl diphospho-[N-acetyl-alpha-D-glucosaminyl-(1-&gt;4)]-N-acetyl-alpha-D-muramoyl-L-alanyl-D-glutamyl-meso-2,6-diaminopimeloyl-D-alanyl-D-alanine + UDP + H(+)</text>
        <dbReference type="Rhea" id="RHEA:31227"/>
        <dbReference type="ChEBI" id="CHEBI:15378"/>
        <dbReference type="ChEBI" id="CHEBI:57705"/>
        <dbReference type="ChEBI" id="CHEBI:58223"/>
        <dbReference type="ChEBI" id="CHEBI:61387"/>
        <dbReference type="ChEBI" id="CHEBI:61388"/>
        <dbReference type="EC" id="2.4.1.227"/>
    </reaction>
</comment>
<dbReference type="UniPathway" id="UPA00219"/>
<dbReference type="GO" id="GO:0009252">
    <property type="term" value="P:peptidoglycan biosynthetic process"/>
    <property type="evidence" value="ECO:0007669"/>
    <property type="project" value="UniProtKB-UniRule"/>
</dbReference>
<dbReference type="RefSeq" id="WP_173501469.1">
    <property type="nucleotide sequence ID" value="NZ_JABSOD010000010.1"/>
</dbReference>
<evidence type="ECO:0000259" key="12">
    <source>
        <dbReference type="Pfam" id="PF04101"/>
    </source>
</evidence>
<evidence type="ECO:0000256" key="7">
    <source>
        <dbReference type="ARBA" id="ARBA00023136"/>
    </source>
</evidence>
<dbReference type="GO" id="GO:0008360">
    <property type="term" value="P:regulation of cell shape"/>
    <property type="evidence" value="ECO:0007669"/>
    <property type="project" value="UniProtKB-KW"/>
</dbReference>
<evidence type="ECO:0000256" key="2">
    <source>
        <dbReference type="ARBA" id="ARBA00022618"/>
    </source>
</evidence>
<feature type="binding site" evidence="10">
    <location>
        <position position="164"/>
    </location>
    <ligand>
        <name>UDP-N-acetyl-alpha-D-glucosamine</name>
        <dbReference type="ChEBI" id="CHEBI:57705"/>
    </ligand>
</feature>
<dbReference type="EMBL" id="JABSOD010000010">
    <property type="protein sequence ID" value="NRQ43229.1"/>
    <property type="molecule type" value="Genomic_DNA"/>
</dbReference>
<dbReference type="EC" id="2.4.1.227" evidence="10"/>
<feature type="binding site" evidence="10">
    <location>
        <position position="125"/>
    </location>
    <ligand>
        <name>UDP-N-acetyl-alpha-D-glucosamine</name>
        <dbReference type="ChEBI" id="CHEBI:57705"/>
    </ligand>
</feature>
<evidence type="ECO:0000256" key="5">
    <source>
        <dbReference type="ARBA" id="ARBA00022960"/>
    </source>
</evidence>
<keyword evidence="2 10" id="KW-0132">Cell division</keyword>
<evidence type="ECO:0000313" key="13">
    <source>
        <dbReference type="EMBL" id="NRQ43229.1"/>
    </source>
</evidence>
<keyword evidence="5 10" id="KW-0133">Cell shape</keyword>
<proteinExistence type="inferred from homology"/>
<feature type="domain" description="Glycosyl transferase family 28 C-terminal" evidence="12">
    <location>
        <begin position="182"/>
        <end position="337"/>
    </location>
</feature>
<keyword evidence="14" id="KW-1185">Reference proteome</keyword>
<comment type="similarity">
    <text evidence="10">Belongs to the glycosyltransferase 28 family. MurG subfamily.</text>
</comment>
<dbReference type="AlphaFoldDB" id="A0A7Y5EI82"/>
<dbReference type="GO" id="GO:0050511">
    <property type="term" value="F:undecaprenyldiphospho-muramoylpentapeptide beta-N-acetylglucosaminyltransferase activity"/>
    <property type="evidence" value="ECO:0007669"/>
    <property type="project" value="UniProtKB-UniRule"/>
</dbReference>
<dbReference type="HAMAP" id="MF_00033">
    <property type="entry name" value="MurG"/>
    <property type="match status" value="1"/>
</dbReference>
<dbReference type="Pfam" id="PF04101">
    <property type="entry name" value="Glyco_tran_28_C"/>
    <property type="match status" value="1"/>
</dbReference>
<dbReference type="InterPro" id="IPR006009">
    <property type="entry name" value="GlcNAc_MurG"/>
</dbReference>
<dbReference type="Pfam" id="PF03033">
    <property type="entry name" value="Glyco_transf_28"/>
    <property type="match status" value="1"/>
</dbReference>
<comment type="caution">
    <text evidence="13">The sequence shown here is derived from an EMBL/GenBank/DDBJ whole genome shotgun (WGS) entry which is preliminary data.</text>
</comment>
<evidence type="ECO:0000256" key="9">
    <source>
        <dbReference type="ARBA" id="ARBA00023316"/>
    </source>
</evidence>
<dbReference type="SUPFAM" id="SSF53756">
    <property type="entry name" value="UDP-Glycosyltransferase/glycogen phosphorylase"/>
    <property type="match status" value="1"/>
</dbReference>
<evidence type="ECO:0000256" key="10">
    <source>
        <dbReference type="HAMAP-Rule" id="MF_00033"/>
    </source>
</evidence>
<dbReference type="NCBIfam" id="TIGR01133">
    <property type="entry name" value="murG"/>
    <property type="match status" value="1"/>
</dbReference>
<keyword evidence="1 10" id="KW-1003">Cell membrane</keyword>
<dbReference type="Proteomes" id="UP000523161">
    <property type="component" value="Unassembled WGS sequence"/>
</dbReference>
<feature type="domain" description="Glycosyltransferase family 28 N-terminal" evidence="11">
    <location>
        <begin position="6"/>
        <end position="143"/>
    </location>
</feature>
<dbReference type="CDD" id="cd03785">
    <property type="entry name" value="GT28_MurG"/>
    <property type="match status" value="1"/>
</dbReference>
<name>A0A7Y5EI82_9GAMM</name>
<comment type="caution">
    <text evidence="10">Lacks conserved residue(s) required for the propagation of feature annotation.</text>
</comment>
<accession>A0A7Y5EI82</accession>
<gene>
    <name evidence="10 13" type="primary">murG</name>
    <name evidence="13" type="ORF">HRH59_11810</name>
</gene>
<comment type="pathway">
    <text evidence="10">Cell wall biogenesis; peptidoglycan biosynthesis.</text>
</comment>
<reference evidence="13 14" key="1">
    <citation type="submission" date="2020-06" db="EMBL/GenBank/DDBJ databases">
        <title>Rheinheimera sp. nov., a marine bacterium isolated from coastal.</title>
        <authorList>
            <person name="Yu Q."/>
            <person name="Qi Y."/>
            <person name="Pu J."/>
        </authorList>
    </citation>
    <scope>NUCLEOTIDE SEQUENCE [LARGE SCALE GENOMIC DNA]</scope>
    <source>
        <strain evidence="13 14">YQF-2</strain>
    </source>
</reference>
<comment type="function">
    <text evidence="10">Cell wall formation. Catalyzes the transfer of a GlcNAc subunit on undecaprenyl-pyrophosphoryl-MurNAc-pentapeptide (lipid intermediate I) to form undecaprenyl-pyrophosphoryl-MurNAc-(pentapeptide)GlcNAc (lipid intermediate II).</text>
</comment>
<evidence type="ECO:0000259" key="11">
    <source>
        <dbReference type="Pfam" id="PF03033"/>
    </source>
</evidence>
<dbReference type="PANTHER" id="PTHR21015">
    <property type="entry name" value="UDP-N-ACETYLGLUCOSAMINE--N-ACETYLMURAMYL-(PENTAPEPTIDE) PYROPHOSPHORYL-UNDECAPRENOL N-ACETYLGLUCOSAMINE TRANSFERASE 1"/>
    <property type="match status" value="1"/>
</dbReference>
<dbReference type="InterPro" id="IPR004276">
    <property type="entry name" value="GlycoTrans_28_N"/>
</dbReference>
<evidence type="ECO:0000256" key="4">
    <source>
        <dbReference type="ARBA" id="ARBA00022679"/>
    </source>
</evidence>
<evidence type="ECO:0000256" key="1">
    <source>
        <dbReference type="ARBA" id="ARBA00022475"/>
    </source>
</evidence>
<sequence length="366" mass="38395">MTKPRILIMAGGTGGHIFPARAVATALSDAGWQIHWLGTATRMEATLVPQFGWPFHAIDVAGLRGKGMFSLLKAPWMLLKSVWQARRVINTVQPDLVLGFGGYASGPGGVAAWLKRRPLFIHEQNAVAGSTNRLLAKLAEKVLVAFPAAFAGHDKQVVVGNPVRAEIIDAAAGHNFAGSLKVLVVGGSLGAKALNDTLPGIFAKAAQFGALEIRHQTGKAAELPTMQAYQALACDNLQADVSAFIDDMAAAYAAADVVICRAGASTVSELACAGVAALFVPLPGAIDDHQTVNALWLTQQGAALQLAQAGLNEHKLLPLLQQWLQSKTTLQHMAAKARACALDQATAQVVTLCQQAVGQTVTGQQL</sequence>
<keyword evidence="7 10" id="KW-0472">Membrane</keyword>
<dbReference type="GO" id="GO:0051301">
    <property type="term" value="P:cell division"/>
    <property type="evidence" value="ECO:0007669"/>
    <property type="project" value="UniProtKB-KW"/>
</dbReference>
<keyword evidence="4 10" id="KW-0808">Transferase</keyword>
<evidence type="ECO:0000256" key="3">
    <source>
        <dbReference type="ARBA" id="ARBA00022676"/>
    </source>
</evidence>
<dbReference type="GO" id="GO:0071555">
    <property type="term" value="P:cell wall organization"/>
    <property type="evidence" value="ECO:0007669"/>
    <property type="project" value="UniProtKB-KW"/>
</dbReference>
<comment type="subcellular location">
    <subcellularLocation>
        <location evidence="10">Cell membrane</location>
        <topology evidence="10">Peripheral membrane protein</topology>
        <orientation evidence="10">Cytoplasmic side</orientation>
    </subcellularLocation>
</comment>
<dbReference type="PANTHER" id="PTHR21015:SF22">
    <property type="entry name" value="GLYCOSYLTRANSFERASE"/>
    <property type="match status" value="1"/>
</dbReference>
<feature type="binding site" evidence="10">
    <location>
        <position position="290"/>
    </location>
    <ligand>
        <name>UDP-N-acetyl-alpha-D-glucosamine</name>
        <dbReference type="ChEBI" id="CHEBI:57705"/>
    </ligand>
</feature>
<keyword evidence="6 10" id="KW-0573">Peptidoglycan synthesis</keyword>
<evidence type="ECO:0000313" key="14">
    <source>
        <dbReference type="Proteomes" id="UP000523161"/>
    </source>
</evidence>